<accession>A0A165T5N7</accession>
<dbReference type="Pfam" id="PF20151">
    <property type="entry name" value="DUF6533"/>
    <property type="match status" value="1"/>
</dbReference>
<evidence type="ECO:0000313" key="3">
    <source>
        <dbReference type="EMBL" id="KZT72963.1"/>
    </source>
</evidence>
<dbReference type="OrthoDB" id="2745134at2759"/>
<proteinExistence type="predicted"/>
<keyword evidence="1" id="KW-0812">Transmembrane</keyword>
<protein>
    <recommendedName>
        <fullName evidence="2">DUF6533 domain-containing protein</fullName>
    </recommendedName>
</protein>
<organism evidence="3 4">
    <name type="scientific">Daedalea quercina L-15889</name>
    <dbReference type="NCBI Taxonomy" id="1314783"/>
    <lineage>
        <taxon>Eukaryota</taxon>
        <taxon>Fungi</taxon>
        <taxon>Dikarya</taxon>
        <taxon>Basidiomycota</taxon>
        <taxon>Agaricomycotina</taxon>
        <taxon>Agaricomycetes</taxon>
        <taxon>Polyporales</taxon>
        <taxon>Fomitopsis</taxon>
    </lineage>
</organism>
<dbReference type="AlphaFoldDB" id="A0A165T5N7"/>
<keyword evidence="1" id="KW-1133">Transmembrane helix</keyword>
<feature type="transmembrane region" description="Helical" evidence="1">
    <location>
        <begin position="15"/>
        <end position="34"/>
    </location>
</feature>
<dbReference type="EMBL" id="KV429039">
    <property type="protein sequence ID" value="KZT72963.1"/>
    <property type="molecule type" value="Genomic_DNA"/>
</dbReference>
<keyword evidence="1" id="KW-0472">Membrane</keyword>
<gene>
    <name evidence="3" type="ORF">DAEQUDRAFT_722602</name>
</gene>
<feature type="transmembrane region" description="Helical" evidence="1">
    <location>
        <begin position="85"/>
        <end position="108"/>
    </location>
</feature>
<reference evidence="3 4" key="1">
    <citation type="journal article" date="2016" name="Mol. Biol. Evol.">
        <title>Comparative Genomics of Early-Diverging Mushroom-Forming Fungi Provides Insights into the Origins of Lignocellulose Decay Capabilities.</title>
        <authorList>
            <person name="Nagy L.G."/>
            <person name="Riley R."/>
            <person name="Tritt A."/>
            <person name="Adam C."/>
            <person name="Daum C."/>
            <person name="Floudas D."/>
            <person name="Sun H."/>
            <person name="Yadav J.S."/>
            <person name="Pangilinan J."/>
            <person name="Larsson K.H."/>
            <person name="Matsuura K."/>
            <person name="Barry K."/>
            <person name="Labutti K."/>
            <person name="Kuo R."/>
            <person name="Ohm R.A."/>
            <person name="Bhattacharya S.S."/>
            <person name="Shirouzu T."/>
            <person name="Yoshinaga Y."/>
            <person name="Martin F.M."/>
            <person name="Grigoriev I.V."/>
            <person name="Hibbett D.S."/>
        </authorList>
    </citation>
    <scope>NUCLEOTIDE SEQUENCE [LARGE SCALE GENOMIC DNA]</scope>
    <source>
        <strain evidence="3 4">L-15889</strain>
    </source>
</reference>
<feature type="transmembrane region" description="Helical" evidence="1">
    <location>
        <begin position="115"/>
        <end position="133"/>
    </location>
</feature>
<name>A0A165T5N7_9APHY</name>
<sequence length="282" mass="31457">MAGTDSTIYSESVTIGYVYAAFAMVIFYDYVLCIEQEINLFWRKKIFGAPLIFLANRYTLLMYGVGCALQVPLWTRPMACEAIDLVFYIANMLLFAIAGIFAALRVYAISNRNKVVGIGVLTVGMAPAVVNLYTTVAQSYAYIGVDGICSRNRHYTFNSANMCVCEPDMILFKLPTTQSQLRCCCLHMCGINRPHCHHCHMAQDLRTLATGVEARRVHSPGQFDSPGRTDQGLHQHNAVCECPGACRRTIMGQCIVSKCGVYVLYPRPHFTHSHLAVSRRFA</sequence>
<evidence type="ECO:0000259" key="2">
    <source>
        <dbReference type="Pfam" id="PF20151"/>
    </source>
</evidence>
<dbReference type="Proteomes" id="UP000076727">
    <property type="component" value="Unassembled WGS sequence"/>
</dbReference>
<evidence type="ECO:0000313" key="4">
    <source>
        <dbReference type="Proteomes" id="UP000076727"/>
    </source>
</evidence>
<evidence type="ECO:0000256" key="1">
    <source>
        <dbReference type="SAM" id="Phobius"/>
    </source>
</evidence>
<keyword evidence="4" id="KW-1185">Reference proteome</keyword>
<dbReference type="InterPro" id="IPR045340">
    <property type="entry name" value="DUF6533"/>
</dbReference>
<feature type="transmembrane region" description="Helical" evidence="1">
    <location>
        <begin position="46"/>
        <end position="65"/>
    </location>
</feature>
<feature type="domain" description="DUF6533" evidence="2">
    <location>
        <begin position="17"/>
        <end position="61"/>
    </location>
</feature>